<gene>
    <name evidence="5" type="primary">soxS</name>
    <name evidence="5" type="ORF">BRLA_c030690</name>
</gene>
<dbReference type="HOGENOM" id="CLU_000445_88_15_9"/>
<keyword evidence="1" id="KW-0805">Transcription regulation</keyword>
<feature type="domain" description="HTH araC/xylS-type" evidence="4">
    <location>
        <begin position="174"/>
        <end position="272"/>
    </location>
</feature>
<dbReference type="KEGG" id="blr:BRLA_c030690"/>
<dbReference type="SUPFAM" id="SSF46689">
    <property type="entry name" value="Homeodomain-like"/>
    <property type="match status" value="2"/>
</dbReference>
<dbReference type="InterPro" id="IPR009057">
    <property type="entry name" value="Homeodomain-like_sf"/>
</dbReference>
<evidence type="ECO:0000256" key="2">
    <source>
        <dbReference type="ARBA" id="ARBA00023125"/>
    </source>
</evidence>
<evidence type="ECO:0000256" key="3">
    <source>
        <dbReference type="ARBA" id="ARBA00023163"/>
    </source>
</evidence>
<dbReference type="PROSITE" id="PS01124">
    <property type="entry name" value="HTH_ARAC_FAMILY_2"/>
    <property type="match status" value="1"/>
</dbReference>
<dbReference type="InterPro" id="IPR018060">
    <property type="entry name" value="HTH_AraC"/>
</dbReference>
<organism evidence="5 6">
    <name type="scientific">Brevibacillus laterosporus LMG 15441</name>
    <dbReference type="NCBI Taxonomy" id="1042163"/>
    <lineage>
        <taxon>Bacteria</taxon>
        <taxon>Bacillati</taxon>
        <taxon>Bacillota</taxon>
        <taxon>Bacilli</taxon>
        <taxon>Bacillales</taxon>
        <taxon>Paenibacillaceae</taxon>
        <taxon>Brevibacillus</taxon>
    </lineage>
</organism>
<evidence type="ECO:0000313" key="5">
    <source>
        <dbReference type="EMBL" id="AIG27381.1"/>
    </source>
</evidence>
<name>A0A075R7J0_BRELA</name>
<dbReference type="GO" id="GO:0043565">
    <property type="term" value="F:sequence-specific DNA binding"/>
    <property type="evidence" value="ECO:0007669"/>
    <property type="project" value="InterPro"/>
</dbReference>
<dbReference type="Pfam" id="PF12833">
    <property type="entry name" value="HTH_18"/>
    <property type="match status" value="1"/>
</dbReference>
<dbReference type="InterPro" id="IPR020449">
    <property type="entry name" value="Tscrpt_reg_AraC-type_HTH"/>
</dbReference>
<keyword evidence="6" id="KW-1185">Reference proteome</keyword>
<dbReference type="GO" id="GO:0003700">
    <property type="term" value="F:DNA-binding transcription factor activity"/>
    <property type="evidence" value="ECO:0007669"/>
    <property type="project" value="InterPro"/>
</dbReference>
<evidence type="ECO:0000259" key="4">
    <source>
        <dbReference type="PROSITE" id="PS01124"/>
    </source>
</evidence>
<accession>A0A075R7J0</accession>
<dbReference type="eggNOG" id="COG4977">
    <property type="taxonomic scope" value="Bacteria"/>
</dbReference>
<dbReference type="SMART" id="SM00342">
    <property type="entry name" value="HTH_ARAC"/>
    <property type="match status" value="1"/>
</dbReference>
<sequence>MDMLLEWKNSGFRLFTLQQGESDELHDHGDYLQVSMPLDNEVEIQWNQRYQRVAAKQRLLVQPDEQHRHLATYGPATILLVGLHRNFLQQVWEHEQPVRARHALEYTSLSTKVVPLFQQTVQRAFQRSVFEPMDELLQTELEWEIARLFLTLHSKNNTYTELEVTSLYEYPGIKRAVDYMHEAFKHPVTLEEIAGIAGSSKYHFIHQFKKNKKMTPGQYLQHLRIKEAAYLLRSTDWDITRIAYEAGFGSLSSFQRAWKQQYGVSASEFRKNG</sequence>
<keyword evidence="2" id="KW-0238">DNA-binding</keyword>
<dbReference type="PRINTS" id="PR00032">
    <property type="entry name" value="HTHARAC"/>
</dbReference>
<dbReference type="EMBL" id="CP007806">
    <property type="protein sequence ID" value="AIG27381.1"/>
    <property type="molecule type" value="Genomic_DNA"/>
</dbReference>
<reference evidence="5 6" key="1">
    <citation type="journal article" date="2011" name="J. Bacteriol.">
        <title>Genome sequence of Brevibacillus laterosporus LMG 15441, a pathogen of invertebrates.</title>
        <authorList>
            <person name="Djukic M."/>
            <person name="Poehlein A."/>
            <person name="Thurmer A."/>
            <person name="Daniel R."/>
        </authorList>
    </citation>
    <scope>NUCLEOTIDE SEQUENCE [LARGE SCALE GENOMIC DNA]</scope>
    <source>
        <strain evidence="5 6">LMG 15441</strain>
    </source>
</reference>
<dbReference type="Gene3D" id="1.10.10.60">
    <property type="entry name" value="Homeodomain-like"/>
    <property type="match status" value="2"/>
</dbReference>
<protein>
    <submittedName>
        <fullName evidence="5">Regulatory protein SoxS</fullName>
    </submittedName>
</protein>
<dbReference type="InterPro" id="IPR050204">
    <property type="entry name" value="AraC_XylS_family_regulators"/>
</dbReference>
<dbReference type="STRING" id="1042163.BRLA_c030690"/>
<keyword evidence="3" id="KW-0804">Transcription</keyword>
<dbReference type="Proteomes" id="UP000005850">
    <property type="component" value="Chromosome"/>
</dbReference>
<evidence type="ECO:0000313" key="6">
    <source>
        <dbReference type="Proteomes" id="UP000005850"/>
    </source>
</evidence>
<evidence type="ECO:0000256" key="1">
    <source>
        <dbReference type="ARBA" id="ARBA00023015"/>
    </source>
</evidence>
<dbReference type="AlphaFoldDB" id="A0A075R7J0"/>
<proteinExistence type="predicted"/>
<dbReference type="RefSeq" id="WP_003335717.1">
    <property type="nucleotide sequence ID" value="NZ_CP007806.1"/>
</dbReference>
<dbReference type="PANTHER" id="PTHR46796">
    <property type="entry name" value="HTH-TYPE TRANSCRIPTIONAL ACTIVATOR RHAS-RELATED"/>
    <property type="match status" value="1"/>
</dbReference>